<dbReference type="GO" id="GO:0005840">
    <property type="term" value="C:ribosome"/>
    <property type="evidence" value="ECO:0007669"/>
    <property type="project" value="UniProtKB-KW"/>
</dbReference>
<evidence type="ECO:0000313" key="8">
    <source>
        <dbReference type="WBParaSite" id="nOo.2.0.1.t03446-RA"/>
    </source>
</evidence>
<dbReference type="EMBL" id="UYRW01000656">
    <property type="protein sequence ID" value="VDK69161.1"/>
    <property type="molecule type" value="Genomic_DNA"/>
</dbReference>
<dbReference type="Pfam" id="PF01247">
    <property type="entry name" value="Ribosomal_L35Ae"/>
    <property type="match status" value="1"/>
</dbReference>
<dbReference type="SUPFAM" id="SSF50447">
    <property type="entry name" value="Translation proteins"/>
    <property type="match status" value="1"/>
</dbReference>
<evidence type="ECO:0000256" key="2">
    <source>
        <dbReference type="ARBA" id="ARBA00022980"/>
    </source>
</evidence>
<keyword evidence="2" id="KW-0689">Ribosomal protein</keyword>
<dbReference type="STRING" id="42157.A0A182E610"/>
<dbReference type="AlphaFoldDB" id="A0A182E610"/>
<dbReference type="Proteomes" id="UP000271087">
    <property type="component" value="Unassembled WGS sequence"/>
</dbReference>
<dbReference type="FunFam" id="2.40.10.190:FF:000001">
    <property type="entry name" value="60S ribosomal protein L35a"/>
    <property type="match status" value="1"/>
</dbReference>
<name>A0A182E610_ONCOC</name>
<sequence length="156" mass="17893">MPWPLTRGLVHGQVFLGPEHGQSRGVTGIFRRRMNEGQTVRQQGPKPAGRLYVKAIFAGYKRSQRNQHEHTSLLKLEGVYNKQDAQWYVGKRVLYVYKAHKKTRVHGKVPSRIRAIWGRITRVHGNVGAVKAKFCRNLPPQAMGKRVRVMLYPSNI</sequence>
<dbReference type="PANTHER" id="PTHR10902">
    <property type="entry name" value="60S RIBOSOMAL PROTEIN L35A"/>
    <property type="match status" value="1"/>
</dbReference>
<protein>
    <recommendedName>
        <fullName evidence="4">Large ribosomal subunit protein eL33</fullName>
    </recommendedName>
    <alternativeName>
        <fullName evidence="5">60S ribosomal protein L35a</fullName>
    </alternativeName>
</protein>
<gene>
    <name evidence="6" type="ORF">NOO_LOCUS3446</name>
</gene>
<accession>A0A182E610</accession>
<evidence type="ECO:0000256" key="3">
    <source>
        <dbReference type="ARBA" id="ARBA00023274"/>
    </source>
</evidence>
<dbReference type="OrthoDB" id="1166329at2759"/>
<evidence type="ECO:0000313" key="6">
    <source>
        <dbReference type="EMBL" id="VDK69161.1"/>
    </source>
</evidence>
<evidence type="ECO:0000256" key="1">
    <source>
        <dbReference type="ARBA" id="ARBA00009269"/>
    </source>
</evidence>
<dbReference type="InterPro" id="IPR009000">
    <property type="entry name" value="Transl_B-barrel_sf"/>
</dbReference>
<dbReference type="Gene3D" id="2.40.10.190">
    <property type="entry name" value="translation elongation factor selb, chain A, domain 4"/>
    <property type="match status" value="1"/>
</dbReference>
<reference evidence="8" key="1">
    <citation type="submission" date="2016-06" db="UniProtKB">
        <authorList>
            <consortium name="WormBaseParasite"/>
        </authorList>
    </citation>
    <scope>IDENTIFICATION</scope>
</reference>
<organism evidence="8">
    <name type="scientific">Onchocerca ochengi</name>
    <name type="common">Filarial nematode worm</name>
    <dbReference type="NCBI Taxonomy" id="42157"/>
    <lineage>
        <taxon>Eukaryota</taxon>
        <taxon>Metazoa</taxon>
        <taxon>Ecdysozoa</taxon>
        <taxon>Nematoda</taxon>
        <taxon>Chromadorea</taxon>
        <taxon>Rhabditida</taxon>
        <taxon>Spirurina</taxon>
        <taxon>Spiruromorpha</taxon>
        <taxon>Filarioidea</taxon>
        <taxon>Onchocercidae</taxon>
        <taxon>Onchocerca</taxon>
    </lineage>
</organism>
<dbReference type="WBParaSite" id="nOo.2.0.1.t03446-RA">
    <property type="protein sequence ID" value="nOo.2.0.1.t03446-RA"/>
    <property type="gene ID" value="nOo.2.0.1.g03446"/>
</dbReference>
<proteinExistence type="inferred from homology"/>
<evidence type="ECO:0000313" key="7">
    <source>
        <dbReference type="Proteomes" id="UP000271087"/>
    </source>
</evidence>
<evidence type="ECO:0000256" key="5">
    <source>
        <dbReference type="ARBA" id="ARBA00035530"/>
    </source>
</evidence>
<dbReference type="HAMAP" id="MF_00573">
    <property type="entry name" value="Ribosomal_eL33"/>
    <property type="match status" value="1"/>
</dbReference>
<dbReference type="InterPro" id="IPR038661">
    <property type="entry name" value="Ribosomal_eL33_sf"/>
</dbReference>
<keyword evidence="3" id="KW-0687">Ribonucleoprotein</keyword>
<dbReference type="InterPro" id="IPR001780">
    <property type="entry name" value="Ribosomal_eL33"/>
</dbReference>
<dbReference type="GO" id="GO:0006412">
    <property type="term" value="P:translation"/>
    <property type="evidence" value="ECO:0007669"/>
    <property type="project" value="InterPro"/>
</dbReference>
<reference evidence="6 7" key="2">
    <citation type="submission" date="2018-08" db="EMBL/GenBank/DDBJ databases">
        <authorList>
            <person name="Laetsch R D."/>
            <person name="Stevens L."/>
            <person name="Kumar S."/>
            <person name="Blaxter L. M."/>
        </authorList>
    </citation>
    <scope>NUCLEOTIDE SEQUENCE [LARGE SCALE GENOMIC DNA]</scope>
</reference>
<comment type="similarity">
    <text evidence="1">Belongs to the eukaryotic ribosomal protein eL33 family.</text>
</comment>
<dbReference type="GO" id="GO:1990904">
    <property type="term" value="C:ribonucleoprotein complex"/>
    <property type="evidence" value="ECO:0007669"/>
    <property type="project" value="UniProtKB-KW"/>
</dbReference>
<keyword evidence="7" id="KW-1185">Reference proteome</keyword>
<evidence type="ECO:0000256" key="4">
    <source>
        <dbReference type="ARBA" id="ARBA00035228"/>
    </source>
</evidence>
<dbReference type="GO" id="GO:0003735">
    <property type="term" value="F:structural constituent of ribosome"/>
    <property type="evidence" value="ECO:0007669"/>
    <property type="project" value="InterPro"/>
</dbReference>